<reference evidence="8 9" key="2">
    <citation type="submission" date="2019-01" db="EMBL/GenBank/DDBJ databases">
        <title>The decoding of complex shrimp genome reveals the adaptation for benthos swimmer, frequently molting mechanism and breeding impact on genome.</title>
        <authorList>
            <person name="Sun Y."/>
            <person name="Gao Y."/>
            <person name="Yu Y."/>
        </authorList>
    </citation>
    <scope>NUCLEOTIDE SEQUENCE [LARGE SCALE GENOMIC DNA]</scope>
    <source>
        <tissue evidence="8">Muscle</tissue>
    </source>
</reference>
<feature type="compositionally biased region" description="Basic and acidic residues" evidence="5">
    <location>
        <begin position="291"/>
        <end position="317"/>
    </location>
</feature>
<evidence type="ECO:0000256" key="1">
    <source>
        <dbReference type="ARBA" id="ARBA00004141"/>
    </source>
</evidence>
<dbReference type="EMBL" id="QCYY01000837">
    <property type="protein sequence ID" value="ROT82354.1"/>
    <property type="molecule type" value="Genomic_DNA"/>
</dbReference>
<reference evidence="8 9" key="1">
    <citation type="submission" date="2018-04" db="EMBL/GenBank/DDBJ databases">
        <authorList>
            <person name="Zhang X."/>
            <person name="Yuan J."/>
            <person name="Li F."/>
            <person name="Xiang J."/>
        </authorList>
    </citation>
    <scope>NUCLEOTIDE SEQUENCE [LARGE SCALE GENOMIC DNA]</scope>
    <source>
        <tissue evidence="8">Muscle</tissue>
    </source>
</reference>
<feature type="domain" description="Major facilitator superfamily (MFS) profile" evidence="7">
    <location>
        <begin position="1"/>
        <end position="439"/>
    </location>
</feature>
<comment type="caution">
    <text evidence="8">The sequence shown here is derived from an EMBL/GenBank/DDBJ whole genome shotgun (WGS) entry which is preliminary data.</text>
</comment>
<feature type="compositionally biased region" description="Basic and acidic residues" evidence="5">
    <location>
        <begin position="459"/>
        <end position="474"/>
    </location>
</feature>
<feature type="region of interest" description="Disordered" evidence="5">
    <location>
        <begin position="291"/>
        <end position="342"/>
    </location>
</feature>
<dbReference type="Gene3D" id="1.20.1250.20">
    <property type="entry name" value="MFS general substrate transporter like domains"/>
    <property type="match status" value="2"/>
</dbReference>
<keyword evidence="4 6" id="KW-0472">Membrane</keyword>
<dbReference type="InterPro" id="IPR020846">
    <property type="entry name" value="MFS_dom"/>
</dbReference>
<evidence type="ECO:0000259" key="7">
    <source>
        <dbReference type="PROSITE" id="PS50850"/>
    </source>
</evidence>
<evidence type="ECO:0000256" key="2">
    <source>
        <dbReference type="ARBA" id="ARBA00022692"/>
    </source>
</evidence>
<dbReference type="GO" id="GO:0022857">
    <property type="term" value="F:transmembrane transporter activity"/>
    <property type="evidence" value="ECO:0007669"/>
    <property type="project" value="InterPro"/>
</dbReference>
<dbReference type="AlphaFoldDB" id="A0A3R7MI57"/>
<dbReference type="InterPro" id="IPR036259">
    <property type="entry name" value="MFS_trans_sf"/>
</dbReference>
<dbReference type="PANTHER" id="PTHR24064">
    <property type="entry name" value="SOLUTE CARRIER FAMILY 22 MEMBER"/>
    <property type="match status" value="1"/>
</dbReference>
<keyword evidence="3 6" id="KW-1133">Transmembrane helix</keyword>
<accession>A0A3R7MI57</accession>
<feature type="transmembrane region" description="Helical" evidence="6">
    <location>
        <begin position="265"/>
        <end position="286"/>
    </location>
</feature>
<dbReference type="SUPFAM" id="SSF103473">
    <property type="entry name" value="MFS general substrate transporter"/>
    <property type="match status" value="2"/>
</dbReference>
<dbReference type="PROSITE" id="PS50850">
    <property type="entry name" value="MFS"/>
    <property type="match status" value="1"/>
</dbReference>
<evidence type="ECO:0000256" key="4">
    <source>
        <dbReference type="ARBA" id="ARBA00023136"/>
    </source>
</evidence>
<evidence type="ECO:0000256" key="5">
    <source>
        <dbReference type="SAM" id="MobiDB-lite"/>
    </source>
</evidence>
<feature type="transmembrane region" description="Helical" evidence="6">
    <location>
        <begin position="100"/>
        <end position="122"/>
    </location>
</feature>
<evidence type="ECO:0000313" key="8">
    <source>
        <dbReference type="EMBL" id="ROT82354.1"/>
    </source>
</evidence>
<evidence type="ECO:0000313" key="9">
    <source>
        <dbReference type="Proteomes" id="UP000283509"/>
    </source>
</evidence>
<feature type="transmembrane region" description="Helical" evidence="6">
    <location>
        <begin position="43"/>
        <end position="63"/>
    </location>
</feature>
<feature type="transmembrane region" description="Helical" evidence="6">
    <location>
        <begin position="350"/>
        <end position="374"/>
    </location>
</feature>
<feature type="transmembrane region" description="Helical" evidence="6">
    <location>
        <begin position="414"/>
        <end position="434"/>
    </location>
</feature>
<organism evidence="8 9">
    <name type="scientific">Penaeus vannamei</name>
    <name type="common">Whiteleg shrimp</name>
    <name type="synonym">Litopenaeus vannamei</name>
    <dbReference type="NCBI Taxonomy" id="6689"/>
    <lineage>
        <taxon>Eukaryota</taxon>
        <taxon>Metazoa</taxon>
        <taxon>Ecdysozoa</taxon>
        <taxon>Arthropoda</taxon>
        <taxon>Crustacea</taxon>
        <taxon>Multicrustacea</taxon>
        <taxon>Malacostraca</taxon>
        <taxon>Eumalacostraca</taxon>
        <taxon>Eucarida</taxon>
        <taxon>Decapoda</taxon>
        <taxon>Dendrobranchiata</taxon>
        <taxon>Penaeoidea</taxon>
        <taxon>Penaeidae</taxon>
        <taxon>Penaeus</taxon>
    </lineage>
</organism>
<sequence length="474" mass="53421">MQFDLVCDSEYLRATYQSMYMLGTFVGAPINGIFSDRYGRRTVFTYGTILFTIVALFSCRLPNFSSILAARFILGFLHPAGLQAGYILALEACEPRRRTVMGIVLGLPWALATVAWGGWAFLIRDWRWLQLAVSLPCLLLLPVLWFLDESPRWLIVRGDHRRAREVLERAARWNKMDLPPPEELDALMKNIQKESTLAKEEEDHNGSGFQGYLAASWKKFLSVFILLRTPKLRKISLLVYTKFFMVSMVFYGISLNAVNFSVNPFLYMALGGVMEIPAYTLTVPIVEVRGGEGERGRGRGREEKEEEGKVKVKDLGEKRRKRRRKDGRVEEGREGKEGGKSAEGRKDISWLVISLAMIGKFSISAGYQVLYLYATELFPTEVRLLALGTSTIASRIASMASPFVTDLLGPHYPWIPSVVFGVAALLAGVATLPLHDTHKHPLPDTVKDLEDSEEYAVARSEEETKEAEMEQIRP</sequence>
<dbReference type="OrthoDB" id="5141738at2759"/>
<protein>
    <submittedName>
        <fullName evidence="8">Organic cation transporter protein</fullName>
    </submittedName>
</protein>
<keyword evidence="9" id="KW-1185">Reference proteome</keyword>
<feature type="transmembrane region" description="Helical" evidence="6">
    <location>
        <begin position="128"/>
        <end position="147"/>
    </location>
</feature>
<proteinExistence type="predicted"/>
<dbReference type="Proteomes" id="UP000283509">
    <property type="component" value="Unassembled WGS sequence"/>
</dbReference>
<feature type="transmembrane region" description="Helical" evidence="6">
    <location>
        <begin position="69"/>
        <end position="88"/>
    </location>
</feature>
<feature type="transmembrane region" description="Helical" evidence="6">
    <location>
        <begin position="235"/>
        <end position="253"/>
    </location>
</feature>
<name>A0A3R7MI57_PENVA</name>
<gene>
    <name evidence="8" type="ORF">C7M84_024466</name>
</gene>
<evidence type="ECO:0000256" key="6">
    <source>
        <dbReference type="SAM" id="Phobius"/>
    </source>
</evidence>
<keyword evidence="2 6" id="KW-0812">Transmembrane</keyword>
<dbReference type="InterPro" id="IPR005828">
    <property type="entry name" value="MFS_sugar_transport-like"/>
</dbReference>
<dbReference type="GO" id="GO:0016020">
    <property type="term" value="C:membrane"/>
    <property type="evidence" value="ECO:0007669"/>
    <property type="project" value="UniProtKB-SubCell"/>
</dbReference>
<feature type="compositionally biased region" description="Basic and acidic residues" evidence="5">
    <location>
        <begin position="327"/>
        <end position="342"/>
    </location>
</feature>
<comment type="subcellular location">
    <subcellularLocation>
        <location evidence="1">Membrane</location>
        <topology evidence="1">Multi-pass membrane protein</topology>
    </subcellularLocation>
</comment>
<dbReference type="STRING" id="6689.A0A3R7MI57"/>
<dbReference type="Pfam" id="PF00083">
    <property type="entry name" value="Sugar_tr"/>
    <property type="match status" value="1"/>
</dbReference>
<feature type="region of interest" description="Disordered" evidence="5">
    <location>
        <begin position="452"/>
        <end position="474"/>
    </location>
</feature>
<evidence type="ECO:0000256" key="3">
    <source>
        <dbReference type="ARBA" id="ARBA00022989"/>
    </source>
</evidence>